<keyword evidence="11" id="KW-1185">Reference proteome</keyword>
<proteinExistence type="inferred from homology"/>
<feature type="region of interest" description="Disordered" evidence="7">
    <location>
        <begin position="152"/>
        <end position="179"/>
    </location>
</feature>
<dbReference type="Gene3D" id="3.40.50.300">
    <property type="entry name" value="P-loop containing nucleotide triphosphate hydrolases"/>
    <property type="match status" value="2"/>
</dbReference>
<sequence length="1733" mass="189353">MAPRKKNPAIKSSGATSSKASPLPDWVKNKDVAKPPPSYTKEGRQGAKTGQSGAERSQGSRGSGNGDAHSNGSATASSNTTIVAAEFPNGERERDPPVHLFPPGSKAPLNLLYEKIQKLNKEGWEKPSIEVRKLPPHVVATWVGANTKLQKNKETAKGNESTKRGKAKEEGEDPSLEGADQVDEATLNATLGVEAGKVLPINSPFTVLSSSTSAVPDSVASAYTATVILRKINKQNLSEPFTVRMTPNDERLHPELKVFAETALHAKHWVATYALFRLYSNLPMHRILPAGPREYWLHLSAFKDKHSSSGSSKYSSGKPSSNQASGSSALGASDPSNNTAKRSPRDIDFLWSEDPFEAQAKRDAARSEREKARAQHNAVRQAIERGDHETAASLAAASAGGGNGVHAGKGKMSQIWADAKELYLPARLRELIESTVKKGFEMFPLAAVAAAGTPSPVASRTSTPDVRAKNGQPDPAATEAEPDAGLLSELQKLGFRKGYALSAARWVANARLRLASGSFAALENAPAALLAAVATQSDIDAALEYLLVYTPEEDLPPGFNAKANGQARREEFVTSITSGDGGGTNAGDLNLRWMLDRLVKMVGLPRNAVESVAKSMQDAEKDTDLQARWPKAWRQAILLDMLLRRLAGWDNQSAVGSNGPWSAHGVMDATYAMVRSTKEDTEERRQLLLDEKVAVQAILGDERVVAVKESEWPTPVAGDDVIGMDLYRPFDISILTGKSMDDIRMRVVFHPASRYPASWKEGDNDNIPLPTFFIISRTLPVFLRLALTKALYEGFRGPNARGDLLEAMQTGQGNVILLLVEMLEQISASMIDQPPPLNEVMAGLLPRKPVPAVDDGIASTTETLRMQKKKPLQGRPAHMRHSTIAKNPKVDTLLLKQQEQWRSSVGYQPFREVRESLPAWAFRHRLLDVLGTDRVVIVAGETGCGKTTQCPQFILDQCIEEGKGSECNIIVTQPRRVSAMGVAARVAAERGEKLDSSSSVLGVVGYAIRGERKASRECRLLFTTTGVLLRRLSSGGDRDLRDITHIMVDEVHERSVDSDFLLLELREVLKRNTRIKIILMSATIQQDSFACYFGGAPCLNIPGRTFPVQDFYLEDVIKFSGYRPDGGRRGRTENVTEEQKHGMRASLLDSALQEGEIRAVEQISRQEWTDYDLIGACARMVVDRAELEEAQGKSQKGVGGAILVFCSGFGEIRQAMDAIKSHVRGRINVLPLHANLSPQEQRKVFEPQDKTRRKIVVATNVAETSITIPEISYVIDTGKVKEQRFDAQSGLSRLLEVWASRAACKQRRGRAGRTREGECFKLFSRFTEERKMALQQTPEIRRVPLENLFLQVKAMREDEDVKAYLLRALDPPEVTAMEAALKNLIEAGAMQPSEAFRGKLTPLGLHLSRLPLDLRLGKILILGGVLGCLSPALTIAAMMSGKPLFTAPFEEREKASKARAKFSGGTSSDFLCNTNAFEAWRKLRGEGAPASAVRSFCEENYISQSALREVLSNRSDLAQHLHEIGFIPRDVVAAITDIRGPATEWDIHADNQELIKSVIAAGLWPSVVRIAMPNAKFDQGIAGTIQRDHEAKAVKFFDASGDLGRIFLHPASTLFAATEFKSSYLSVFQKSASGGQNKVFAREANEAPLLGLLLLSAGQVVFDHFKGGLEVKSSAHGSVTYVRVRADARIGVLCNQLRRLLDAVLDDAIEQPGRLLSSHSQTILNTVAAVLQQ</sequence>
<evidence type="ECO:0000256" key="3">
    <source>
        <dbReference type="ARBA" id="ARBA00022806"/>
    </source>
</evidence>
<reference evidence="10 11" key="1">
    <citation type="submission" date="2014-05" db="EMBL/GenBank/DDBJ databases">
        <title>Draft genome sequence of a rare smut relative, Tilletiaria anomala UBC 951.</title>
        <authorList>
            <consortium name="DOE Joint Genome Institute"/>
            <person name="Toome M."/>
            <person name="Kuo A."/>
            <person name="Henrissat B."/>
            <person name="Lipzen A."/>
            <person name="Tritt A."/>
            <person name="Yoshinaga Y."/>
            <person name="Zane M."/>
            <person name="Barry K."/>
            <person name="Grigoriev I.V."/>
            <person name="Spatafora J.W."/>
            <person name="Aimea M.C."/>
        </authorList>
    </citation>
    <scope>NUCLEOTIDE SEQUENCE [LARGE SCALE GENOMIC DNA]</scope>
    <source>
        <strain evidence="10 11">UBC 951</strain>
    </source>
</reference>
<evidence type="ECO:0000256" key="2">
    <source>
        <dbReference type="ARBA" id="ARBA00022801"/>
    </source>
</evidence>
<dbReference type="OMA" id="LFRVCNM"/>
<dbReference type="InterPro" id="IPR011545">
    <property type="entry name" value="DEAD/DEAH_box_helicase_dom"/>
</dbReference>
<evidence type="ECO:0000259" key="8">
    <source>
        <dbReference type="PROSITE" id="PS51192"/>
    </source>
</evidence>
<dbReference type="PROSITE" id="PS51192">
    <property type="entry name" value="HELICASE_ATP_BIND_1"/>
    <property type="match status" value="1"/>
</dbReference>
<dbReference type="FunFam" id="3.40.50.300:FF:000526">
    <property type="entry name" value="DExH-box ATP-dependent RNA helicase DExH3"/>
    <property type="match status" value="1"/>
</dbReference>
<dbReference type="Pfam" id="PF00270">
    <property type="entry name" value="DEAD"/>
    <property type="match status" value="1"/>
</dbReference>
<keyword evidence="3" id="KW-0347">Helicase</keyword>
<dbReference type="Proteomes" id="UP000027361">
    <property type="component" value="Unassembled WGS sequence"/>
</dbReference>
<evidence type="ECO:0000256" key="7">
    <source>
        <dbReference type="SAM" id="MobiDB-lite"/>
    </source>
</evidence>
<feature type="compositionally biased region" description="Polar residues" evidence="7">
    <location>
        <begin position="48"/>
        <end position="60"/>
    </location>
</feature>
<evidence type="ECO:0000259" key="9">
    <source>
        <dbReference type="PROSITE" id="PS51194"/>
    </source>
</evidence>
<dbReference type="CDD" id="cd17917">
    <property type="entry name" value="DEXHc_RHA-like"/>
    <property type="match status" value="1"/>
</dbReference>
<dbReference type="SMART" id="SM00487">
    <property type="entry name" value="DEXDc"/>
    <property type="match status" value="1"/>
</dbReference>
<feature type="compositionally biased region" description="Low complexity" evidence="7">
    <location>
        <begin position="70"/>
        <end position="81"/>
    </location>
</feature>
<comment type="caution">
    <text evidence="10">The sequence shown here is derived from an EMBL/GenBank/DDBJ whole genome shotgun (WGS) entry which is preliminary data.</text>
</comment>
<dbReference type="InterPro" id="IPR014001">
    <property type="entry name" value="Helicase_ATP-bd"/>
</dbReference>
<keyword evidence="5" id="KW-0694">RNA-binding</keyword>
<dbReference type="Pfam" id="PF26026">
    <property type="entry name" value="RNA_hel_CTD"/>
    <property type="match status" value="1"/>
</dbReference>
<evidence type="ECO:0000256" key="5">
    <source>
        <dbReference type="ARBA" id="ARBA00022884"/>
    </source>
</evidence>
<dbReference type="PANTHER" id="PTHR18934">
    <property type="entry name" value="ATP-DEPENDENT RNA HELICASE"/>
    <property type="match status" value="1"/>
</dbReference>
<keyword evidence="1" id="KW-0547">Nucleotide-binding</keyword>
<evidence type="ECO:0000256" key="6">
    <source>
        <dbReference type="ARBA" id="ARBA00060772"/>
    </source>
</evidence>
<dbReference type="InterPro" id="IPR027417">
    <property type="entry name" value="P-loop_NTPase"/>
</dbReference>
<feature type="region of interest" description="Disordered" evidence="7">
    <location>
        <begin position="453"/>
        <end position="483"/>
    </location>
</feature>
<dbReference type="RefSeq" id="XP_013245752.1">
    <property type="nucleotide sequence ID" value="XM_013390298.1"/>
</dbReference>
<feature type="compositionally biased region" description="Low complexity" evidence="7">
    <location>
        <begin position="308"/>
        <end position="321"/>
    </location>
</feature>
<dbReference type="GeneID" id="25263601"/>
<feature type="compositionally biased region" description="Basic and acidic residues" evidence="7">
    <location>
        <begin position="152"/>
        <end position="169"/>
    </location>
</feature>
<dbReference type="GO" id="GO:0003723">
    <property type="term" value="F:RNA binding"/>
    <property type="evidence" value="ECO:0007669"/>
    <property type="project" value="UniProtKB-KW"/>
</dbReference>
<dbReference type="Pfam" id="PF24385">
    <property type="entry name" value="DSRM_DHX29"/>
    <property type="match status" value="1"/>
</dbReference>
<dbReference type="Gene3D" id="1.20.120.1080">
    <property type="match status" value="1"/>
</dbReference>
<dbReference type="PROSITE" id="PS51194">
    <property type="entry name" value="HELICASE_CTER"/>
    <property type="match status" value="1"/>
</dbReference>
<feature type="region of interest" description="Disordered" evidence="7">
    <location>
        <begin position="1"/>
        <end position="106"/>
    </location>
</feature>
<feature type="compositionally biased region" description="Polar residues" evidence="7">
    <location>
        <begin position="322"/>
        <end position="341"/>
    </location>
</feature>
<protein>
    <submittedName>
        <fullName evidence="10">p-loop containing nucleoside triphosphate hydrolase protein</fullName>
    </submittedName>
</protein>
<accession>A0A066WK23</accession>
<gene>
    <name evidence="10" type="ORF">K437DRAFT_253531</name>
</gene>
<dbReference type="SMART" id="SM00847">
    <property type="entry name" value="HA2"/>
    <property type="match status" value="1"/>
</dbReference>
<dbReference type="GO" id="GO:0004386">
    <property type="term" value="F:helicase activity"/>
    <property type="evidence" value="ECO:0007669"/>
    <property type="project" value="UniProtKB-KW"/>
</dbReference>
<comment type="similarity">
    <text evidence="6">Belongs to the DExH box helicase family.</text>
</comment>
<keyword evidence="2 10" id="KW-0378">Hydrolase</keyword>
<feature type="compositionally biased region" description="Acidic residues" evidence="7">
    <location>
        <begin position="170"/>
        <end position="179"/>
    </location>
</feature>
<dbReference type="HOGENOM" id="CLU_001832_4_0_1"/>
<feature type="region of interest" description="Disordered" evidence="7">
    <location>
        <begin position="360"/>
        <end position="407"/>
    </location>
</feature>
<dbReference type="SUPFAM" id="SSF52540">
    <property type="entry name" value="P-loop containing nucleoside triphosphate hydrolases"/>
    <property type="match status" value="1"/>
</dbReference>
<dbReference type="STRING" id="1037660.A0A066WK23"/>
<feature type="region of interest" description="Disordered" evidence="7">
    <location>
        <begin position="307"/>
        <end position="344"/>
    </location>
</feature>
<dbReference type="CDD" id="cd18791">
    <property type="entry name" value="SF2_C_RHA"/>
    <property type="match status" value="1"/>
</dbReference>
<dbReference type="Pfam" id="PF21010">
    <property type="entry name" value="HA2_C"/>
    <property type="match status" value="1"/>
</dbReference>
<evidence type="ECO:0000256" key="4">
    <source>
        <dbReference type="ARBA" id="ARBA00022840"/>
    </source>
</evidence>
<dbReference type="EMBL" id="JMSN01000005">
    <property type="protein sequence ID" value="KDN52913.1"/>
    <property type="molecule type" value="Genomic_DNA"/>
</dbReference>
<feature type="domain" description="Helicase ATP-binding" evidence="8">
    <location>
        <begin position="927"/>
        <end position="1102"/>
    </location>
</feature>
<organism evidence="10 11">
    <name type="scientific">Tilletiaria anomala (strain ATCC 24038 / CBS 436.72 / UBC 951)</name>
    <dbReference type="NCBI Taxonomy" id="1037660"/>
    <lineage>
        <taxon>Eukaryota</taxon>
        <taxon>Fungi</taxon>
        <taxon>Dikarya</taxon>
        <taxon>Basidiomycota</taxon>
        <taxon>Ustilaginomycotina</taxon>
        <taxon>Exobasidiomycetes</taxon>
        <taxon>Georgefischeriales</taxon>
        <taxon>Tilletiariaceae</taxon>
        <taxon>Tilletiaria</taxon>
    </lineage>
</organism>
<name>A0A066WK23_TILAU</name>
<evidence type="ECO:0000256" key="1">
    <source>
        <dbReference type="ARBA" id="ARBA00022741"/>
    </source>
</evidence>
<evidence type="ECO:0000313" key="10">
    <source>
        <dbReference type="EMBL" id="KDN52913.1"/>
    </source>
</evidence>
<dbReference type="InterPro" id="IPR059023">
    <property type="entry name" value="RNA_hel_CTD"/>
</dbReference>
<dbReference type="OrthoDB" id="5600252at2759"/>
<dbReference type="GO" id="GO:0016787">
    <property type="term" value="F:hydrolase activity"/>
    <property type="evidence" value="ECO:0007669"/>
    <property type="project" value="UniProtKB-KW"/>
</dbReference>
<feature type="domain" description="Helicase C-terminal" evidence="9">
    <location>
        <begin position="1186"/>
        <end position="1356"/>
    </location>
</feature>
<dbReference type="InterPro" id="IPR007502">
    <property type="entry name" value="Helicase-assoc_dom"/>
</dbReference>
<dbReference type="PANTHER" id="PTHR18934:SF267">
    <property type="entry name" value="ATP-DEPENDENT RNA HELICASE YLR419W-RELATED"/>
    <property type="match status" value="1"/>
</dbReference>
<dbReference type="SMART" id="SM00490">
    <property type="entry name" value="HELICc"/>
    <property type="match status" value="1"/>
</dbReference>
<dbReference type="Pfam" id="PF00271">
    <property type="entry name" value="Helicase_C"/>
    <property type="match status" value="1"/>
</dbReference>
<dbReference type="InterPro" id="IPR056328">
    <property type="entry name" value="DSRM_DHX29"/>
</dbReference>
<keyword evidence="4" id="KW-0067">ATP-binding</keyword>
<dbReference type="InParanoid" id="A0A066WK23"/>
<feature type="compositionally biased region" description="Basic and acidic residues" evidence="7">
    <location>
        <begin position="360"/>
        <end position="373"/>
    </location>
</feature>
<dbReference type="InterPro" id="IPR001650">
    <property type="entry name" value="Helicase_C-like"/>
</dbReference>
<dbReference type="GO" id="GO:0005524">
    <property type="term" value="F:ATP binding"/>
    <property type="evidence" value="ECO:0007669"/>
    <property type="project" value="UniProtKB-KW"/>
</dbReference>
<evidence type="ECO:0000313" key="11">
    <source>
        <dbReference type="Proteomes" id="UP000027361"/>
    </source>
</evidence>